<organism evidence="2 3">
    <name type="scientific">Sphaerosporella brunnea</name>
    <dbReference type="NCBI Taxonomy" id="1250544"/>
    <lineage>
        <taxon>Eukaryota</taxon>
        <taxon>Fungi</taxon>
        <taxon>Dikarya</taxon>
        <taxon>Ascomycota</taxon>
        <taxon>Pezizomycotina</taxon>
        <taxon>Pezizomycetes</taxon>
        <taxon>Pezizales</taxon>
        <taxon>Pyronemataceae</taxon>
        <taxon>Sphaerosporella</taxon>
    </lineage>
</organism>
<accession>A0A5J5ECY3</accession>
<proteinExistence type="predicted"/>
<evidence type="ECO:0000313" key="3">
    <source>
        <dbReference type="Proteomes" id="UP000326924"/>
    </source>
</evidence>
<evidence type="ECO:0000313" key="2">
    <source>
        <dbReference type="EMBL" id="KAA8893100.1"/>
    </source>
</evidence>
<evidence type="ECO:0000256" key="1">
    <source>
        <dbReference type="SAM" id="Coils"/>
    </source>
</evidence>
<dbReference type="InParanoid" id="A0A5J5ECY3"/>
<dbReference type="Proteomes" id="UP000326924">
    <property type="component" value="Unassembled WGS sequence"/>
</dbReference>
<sequence length="142" mass="16016">MTPSLKCRLKTALNGGLAQAHAGAEAAVEIKATQEAEAIQRKRTKRTHFQRGGVLYAEQARDMVVRRDEDEAKKAQEALERAQTTIQRAAKAERKRFVDAVKESRKKILASSSRKKLMKALCVEVRKEGRKRAKRRKEMGDA</sequence>
<keyword evidence="1" id="KW-0175">Coiled coil</keyword>
<comment type="caution">
    <text evidence="2">The sequence shown here is derived from an EMBL/GenBank/DDBJ whole genome shotgun (WGS) entry which is preliminary data.</text>
</comment>
<dbReference type="AlphaFoldDB" id="A0A5J5ECY3"/>
<feature type="coiled-coil region" evidence="1">
    <location>
        <begin position="65"/>
        <end position="95"/>
    </location>
</feature>
<name>A0A5J5ECY3_9PEZI</name>
<reference evidence="2 3" key="1">
    <citation type="submission" date="2019-09" db="EMBL/GenBank/DDBJ databases">
        <title>Draft genome of the ectomycorrhizal ascomycete Sphaerosporella brunnea.</title>
        <authorList>
            <consortium name="DOE Joint Genome Institute"/>
            <person name="Benucci G.M."/>
            <person name="Marozzi G."/>
            <person name="Antonielli L."/>
            <person name="Sanchez S."/>
            <person name="Marco P."/>
            <person name="Wang X."/>
            <person name="Falini L.B."/>
            <person name="Barry K."/>
            <person name="Haridas S."/>
            <person name="Lipzen A."/>
            <person name="Labutti K."/>
            <person name="Grigoriev I.V."/>
            <person name="Murat C."/>
            <person name="Martin F."/>
            <person name="Albertini E."/>
            <person name="Donnini D."/>
            <person name="Bonito G."/>
        </authorList>
    </citation>
    <scope>NUCLEOTIDE SEQUENCE [LARGE SCALE GENOMIC DNA]</scope>
    <source>
        <strain evidence="2 3">Sb_GMNB300</strain>
    </source>
</reference>
<protein>
    <submittedName>
        <fullName evidence="2">Uncharacterized protein</fullName>
    </submittedName>
</protein>
<dbReference type="EMBL" id="VXIS01000503">
    <property type="protein sequence ID" value="KAA8893100.1"/>
    <property type="molecule type" value="Genomic_DNA"/>
</dbReference>
<keyword evidence="3" id="KW-1185">Reference proteome</keyword>
<gene>
    <name evidence="2" type="ORF">FN846DRAFT_896276</name>
</gene>